<organism evidence="2 3">
    <name type="scientific">Moritella viscosa</name>
    <dbReference type="NCBI Taxonomy" id="80854"/>
    <lineage>
        <taxon>Bacteria</taxon>
        <taxon>Pseudomonadati</taxon>
        <taxon>Pseudomonadota</taxon>
        <taxon>Gammaproteobacteria</taxon>
        <taxon>Alteromonadales</taxon>
        <taxon>Moritellaceae</taxon>
        <taxon>Moritella</taxon>
    </lineage>
</organism>
<feature type="domain" description="NAD(P)-binding" evidence="1">
    <location>
        <begin position="8"/>
        <end position="191"/>
    </location>
</feature>
<gene>
    <name evidence="2" type="ORF">NVI5450_4732</name>
</gene>
<reference evidence="2 3" key="1">
    <citation type="submission" date="2016-11" db="EMBL/GenBank/DDBJ databases">
        <authorList>
            <person name="Jaros S."/>
            <person name="Januszkiewicz K."/>
            <person name="Wedrychowicz H."/>
        </authorList>
    </citation>
    <scope>NUCLEOTIDE SEQUENCE [LARGE SCALE GENOMIC DNA]</scope>
    <source>
        <strain evidence="2">NVI 5450</strain>
    </source>
</reference>
<dbReference type="RefSeq" id="WP_045110394.1">
    <property type="nucleotide sequence ID" value="NZ_CAWRBC010000025.1"/>
</dbReference>
<protein>
    <submittedName>
        <fullName evidence="2">Conserved hypothetical pro</fullName>
    </submittedName>
</protein>
<dbReference type="OrthoDB" id="9803892at2"/>
<dbReference type="PANTHER" id="PTHR15020:SF50">
    <property type="entry name" value="UPF0659 PROTEIN YMR090W"/>
    <property type="match status" value="1"/>
</dbReference>
<accession>A0A1L0ATV4</accession>
<dbReference type="EMBL" id="FPLD01000136">
    <property type="protein sequence ID" value="SGZ19114.1"/>
    <property type="molecule type" value="Genomic_DNA"/>
</dbReference>
<dbReference type="Proteomes" id="UP000183794">
    <property type="component" value="Unassembled WGS sequence"/>
</dbReference>
<dbReference type="Pfam" id="PF13460">
    <property type="entry name" value="NAD_binding_10"/>
    <property type="match status" value="1"/>
</dbReference>
<name>A0A1L0ATV4_9GAMM</name>
<dbReference type="Gene3D" id="3.40.50.720">
    <property type="entry name" value="NAD(P)-binding Rossmann-like Domain"/>
    <property type="match status" value="1"/>
</dbReference>
<dbReference type="PANTHER" id="PTHR15020">
    <property type="entry name" value="FLAVIN REDUCTASE-RELATED"/>
    <property type="match status" value="1"/>
</dbReference>
<sequence>MNEVVIFGAASGLGLAMVNYFMSNGVSVIGVARNVEKNKLSTLCDKTYQCDATDKAQVLNIVESLSKDAIVISTMGSFRADVPVDYIGHRHLIDALESAGINRFLLVTSLGCGDSWQFMSARSKAGFGHAVREKSLAESYLQTSMLDFTILRPGGLKDGEVTNAGDLSQAKEVHGMITRHEVARLVHALLLQDKSKKQIFECVDPTIVYA</sequence>
<evidence type="ECO:0000259" key="1">
    <source>
        <dbReference type="Pfam" id="PF13460"/>
    </source>
</evidence>
<dbReference type="AlphaFoldDB" id="A0A1L0ATV4"/>
<evidence type="ECO:0000313" key="3">
    <source>
        <dbReference type="Proteomes" id="UP000183794"/>
    </source>
</evidence>
<dbReference type="SUPFAM" id="SSF51735">
    <property type="entry name" value="NAD(P)-binding Rossmann-fold domains"/>
    <property type="match status" value="1"/>
</dbReference>
<dbReference type="InterPro" id="IPR016040">
    <property type="entry name" value="NAD(P)-bd_dom"/>
</dbReference>
<dbReference type="InterPro" id="IPR036291">
    <property type="entry name" value="NAD(P)-bd_dom_sf"/>
</dbReference>
<proteinExistence type="predicted"/>
<evidence type="ECO:0000313" key="2">
    <source>
        <dbReference type="EMBL" id="SGZ19114.1"/>
    </source>
</evidence>